<dbReference type="InterPro" id="IPR013818">
    <property type="entry name" value="Lipase"/>
</dbReference>
<feature type="domain" description="Lipase" evidence="6">
    <location>
        <begin position="45"/>
        <end position="273"/>
    </location>
</feature>
<protein>
    <recommendedName>
        <fullName evidence="6">Lipase domain-containing protein</fullName>
    </recommendedName>
</protein>
<sequence length="324" mass="36066">MKVLKVLFTLFFASSFPDPGYVQDLKDMSFVDILRLYEDTSRLSAVRENDVKFFIFNRGVEGVQQYHGSSDKIDHQKDTKILVHGWLNNRKITWYKNVTEAFLAREDCNVIQVDWNRVARSAYISAAVGTKAVGQQIADFIMSSDLDTARIHIIGHSLGAHIAGFAGKALKRHNKVLSRITGLDPAGPYFGIFWQHPEERLNKDDALIVDSIHTDGGKYGVDFALGTLDIVVNGGYSPQPGCIESFGMVTTLGEALGQGFCSHARATYYFLEWMNGGSFVCMMCPHWNSAPADCQKRLKLENNLDGTITGICRATTNKHAPYLS</sequence>
<evidence type="ECO:0000256" key="2">
    <source>
        <dbReference type="ARBA" id="ARBA00010701"/>
    </source>
</evidence>
<dbReference type="SUPFAM" id="SSF53474">
    <property type="entry name" value="alpha/beta-Hydrolases"/>
    <property type="match status" value="1"/>
</dbReference>
<dbReference type="GO" id="GO:0016042">
    <property type="term" value="P:lipid catabolic process"/>
    <property type="evidence" value="ECO:0007669"/>
    <property type="project" value="TreeGrafter"/>
</dbReference>
<dbReference type="GO" id="GO:0016298">
    <property type="term" value="F:lipase activity"/>
    <property type="evidence" value="ECO:0007669"/>
    <property type="project" value="InterPro"/>
</dbReference>
<evidence type="ECO:0000256" key="4">
    <source>
        <dbReference type="RuleBase" id="RU004262"/>
    </source>
</evidence>
<feature type="chain" id="PRO_5040356085" description="Lipase domain-containing protein" evidence="5">
    <location>
        <begin position="23"/>
        <end position="324"/>
    </location>
</feature>
<dbReference type="Proteomes" id="UP001152888">
    <property type="component" value="Unassembled WGS sequence"/>
</dbReference>
<reference evidence="7" key="1">
    <citation type="submission" date="2022-03" db="EMBL/GenBank/DDBJ databases">
        <authorList>
            <person name="Sayadi A."/>
        </authorList>
    </citation>
    <scope>NUCLEOTIDE SEQUENCE</scope>
</reference>
<organism evidence="7 8">
    <name type="scientific">Acanthoscelides obtectus</name>
    <name type="common">Bean weevil</name>
    <name type="synonym">Bruchus obtectus</name>
    <dbReference type="NCBI Taxonomy" id="200917"/>
    <lineage>
        <taxon>Eukaryota</taxon>
        <taxon>Metazoa</taxon>
        <taxon>Ecdysozoa</taxon>
        <taxon>Arthropoda</taxon>
        <taxon>Hexapoda</taxon>
        <taxon>Insecta</taxon>
        <taxon>Pterygota</taxon>
        <taxon>Neoptera</taxon>
        <taxon>Endopterygota</taxon>
        <taxon>Coleoptera</taxon>
        <taxon>Polyphaga</taxon>
        <taxon>Cucujiformia</taxon>
        <taxon>Chrysomeloidea</taxon>
        <taxon>Chrysomelidae</taxon>
        <taxon>Bruchinae</taxon>
        <taxon>Bruchini</taxon>
        <taxon>Acanthoscelides</taxon>
    </lineage>
</organism>
<comment type="similarity">
    <text evidence="2 4">Belongs to the AB hydrolase superfamily. Lipase family.</text>
</comment>
<dbReference type="Pfam" id="PF00151">
    <property type="entry name" value="Lipase"/>
    <property type="match status" value="1"/>
</dbReference>
<keyword evidence="8" id="KW-1185">Reference proteome</keyword>
<dbReference type="EMBL" id="CAKOFQ010007537">
    <property type="protein sequence ID" value="CAH2003311.1"/>
    <property type="molecule type" value="Genomic_DNA"/>
</dbReference>
<dbReference type="PANTHER" id="PTHR11610">
    <property type="entry name" value="LIPASE"/>
    <property type="match status" value="1"/>
</dbReference>
<evidence type="ECO:0000256" key="5">
    <source>
        <dbReference type="SAM" id="SignalP"/>
    </source>
</evidence>
<evidence type="ECO:0000313" key="8">
    <source>
        <dbReference type="Proteomes" id="UP001152888"/>
    </source>
</evidence>
<evidence type="ECO:0000256" key="1">
    <source>
        <dbReference type="ARBA" id="ARBA00004613"/>
    </source>
</evidence>
<dbReference type="PANTHER" id="PTHR11610:SF173">
    <property type="entry name" value="LIPASE DOMAIN-CONTAINING PROTEIN-RELATED"/>
    <property type="match status" value="1"/>
</dbReference>
<dbReference type="AlphaFoldDB" id="A0A9P0LYT5"/>
<accession>A0A9P0LYT5</accession>
<proteinExistence type="inferred from homology"/>
<comment type="subcellular location">
    <subcellularLocation>
        <location evidence="1">Secreted</location>
    </subcellularLocation>
</comment>
<dbReference type="PRINTS" id="PR00821">
    <property type="entry name" value="TAGLIPASE"/>
</dbReference>
<dbReference type="GO" id="GO:0005615">
    <property type="term" value="C:extracellular space"/>
    <property type="evidence" value="ECO:0007669"/>
    <property type="project" value="TreeGrafter"/>
</dbReference>
<evidence type="ECO:0000259" key="6">
    <source>
        <dbReference type="Pfam" id="PF00151"/>
    </source>
</evidence>
<evidence type="ECO:0000313" key="7">
    <source>
        <dbReference type="EMBL" id="CAH2003311.1"/>
    </source>
</evidence>
<evidence type="ECO:0000256" key="3">
    <source>
        <dbReference type="ARBA" id="ARBA00022525"/>
    </source>
</evidence>
<dbReference type="OrthoDB" id="199913at2759"/>
<keyword evidence="5" id="KW-0732">Signal</keyword>
<feature type="signal peptide" evidence="5">
    <location>
        <begin position="1"/>
        <end position="22"/>
    </location>
</feature>
<dbReference type="Gene3D" id="3.40.50.1820">
    <property type="entry name" value="alpha/beta hydrolase"/>
    <property type="match status" value="1"/>
</dbReference>
<dbReference type="InterPro" id="IPR029058">
    <property type="entry name" value="AB_hydrolase_fold"/>
</dbReference>
<gene>
    <name evidence="7" type="ORF">ACAOBT_LOCUS27340</name>
</gene>
<keyword evidence="3" id="KW-0964">Secreted</keyword>
<dbReference type="InterPro" id="IPR000734">
    <property type="entry name" value="TAG_lipase"/>
</dbReference>
<comment type="caution">
    <text evidence="7">The sequence shown here is derived from an EMBL/GenBank/DDBJ whole genome shotgun (WGS) entry which is preliminary data.</text>
</comment>
<dbReference type="GO" id="GO:0017171">
    <property type="term" value="F:serine hydrolase activity"/>
    <property type="evidence" value="ECO:0007669"/>
    <property type="project" value="TreeGrafter"/>
</dbReference>
<name>A0A9P0LYT5_ACAOB</name>